<feature type="compositionally biased region" description="Gly residues" evidence="1">
    <location>
        <begin position="25"/>
        <end position="43"/>
    </location>
</feature>
<protein>
    <submittedName>
        <fullName evidence="4">Uncharacterized protein</fullName>
    </submittedName>
</protein>
<evidence type="ECO:0000313" key="4">
    <source>
        <dbReference type="EnsemblMetazoa" id="XP_014239567.1"/>
    </source>
</evidence>
<dbReference type="AlphaFoldDB" id="A0A8I6RAL4"/>
<evidence type="ECO:0000256" key="1">
    <source>
        <dbReference type="SAM" id="MobiDB-lite"/>
    </source>
</evidence>
<dbReference type="GeneID" id="106660987"/>
<reference evidence="4" key="1">
    <citation type="submission" date="2022-01" db="UniProtKB">
        <authorList>
            <consortium name="EnsemblMetazoa"/>
        </authorList>
    </citation>
    <scope>IDENTIFICATION</scope>
</reference>
<dbReference type="Proteomes" id="UP000494040">
    <property type="component" value="Unassembled WGS sequence"/>
</dbReference>
<keyword evidence="5" id="KW-1185">Reference proteome</keyword>
<feature type="signal peptide" evidence="3">
    <location>
        <begin position="1"/>
        <end position="18"/>
    </location>
</feature>
<name>A0A8I6RAL4_CIMLE</name>
<evidence type="ECO:0000313" key="5">
    <source>
        <dbReference type="Proteomes" id="UP000494040"/>
    </source>
</evidence>
<sequence length="122" mass="12646">MFSTRTVLILFFCLYVLSVECGGGGGARSSGGGYAKSSSGGGKSAKSQGAKGFLGEPVNGKLQNGGSLPKTKPGGRFLSAWGIISLIMLVIVGSALIYYTSIFYPLVCAERGKYDVMEMTAV</sequence>
<organism evidence="4 5">
    <name type="scientific">Cimex lectularius</name>
    <name type="common">Bed bug</name>
    <name type="synonym">Acanthia lectularia</name>
    <dbReference type="NCBI Taxonomy" id="79782"/>
    <lineage>
        <taxon>Eukaryota</taxon>
        <taxon>Metazoa</taxon>
        <taxon>Ecdysozoa</taxon>
        <taxon>Arthropoda</taxon>
        <taxon>Hexapoda</taxon>
        <taxon>Insecta</taxon>
        <taxon>Pterygota</taxon>
        <taxon>Neoptera</taxon>
        <taxon>Paraneoptera</taxon>
        <taxon>Hemiptera</taxon>
        <taxon>Heteroptera</taxon>
        <taxon>Panheteroptera</taxon>
        <taxon>Cimicomorpha</taxon>
        <taxon>Cimicidae</taxon>
        <taxon>Cimex</taxon>
    </lineage>
</organism>
<dbReference type="KEGG" id="clec:106660987"/>
<dbReference type="OrthoDB" id="8195786at2759"/>
<evidence type="ECO:0000256" key="3">
    <source>
        <dbReference type="SAM" id="SignalP"/>
    </source>
</evidence>
<keyword evidence="2" id="KW-0812">Transmembrane</keyword>
<keyword evidence="2" id="KW-0472">Membrane</keyword>
<feature type="region of interest" description="Disordered" evidence="1">
    <location>
        <begin position="25"/>
        <end position="72"/>
    </location>
</feature>
<proteinExistence type="predicted"/>
<evidence type="ECO:0000256" key="2">
    <source>
        <dbReference type="SAM" id="Phobius"/>
    </source>
</evidence>
<feature type="transmembrane region" description="Helical" evidence="2">
    <location>
        <begin position="78"/>
        <end position="107"/>
    </location>
</feature>
<feature type="chain" id="PRO_5035309723" evidence="3">
    <location>
        <begin position="19"/>
        <end position="122"/>
    </location>
</feature>
<dbReference type="EnsemblMetazoa" id="XM_014384081.2">
    <property type="protein sequence ID" value="XP_014239567.1"/>
    <property type="gene ID" value="LOC106660987"/>
</dbReference>
<keyword evidence="2" id="KW-1133">Transmembrane helix</keyword>
<keyword evidence="3" id="KW-0732">Signal</keyword>
<accession>A0A8I6RAL4</accession>
<dbReference type="RefSeq" id="XP_014239567.1">
    <property type="nucleotide sequence ID" value="XM_014384081.2"/>
</dbReference>